<evidence type="ECO:0000256" key="7">
    <source>
        <dbReference type="ARBA" id="ARBA00023163"/>
    </source>
</evidence>
<gene>
    <name evidence="13" type="primary">LFY</name>
</gene>
<protein>
    <recommendedName>
        <fullName evidence="9">Floricaula/leafy-like transcription factor</fullName>
    </recommendedName>
</protein>
<dbReference type="Pfam" id="PF01698">
    <property type="entry name" value="SAM_LFY"/>
    <property type="match status" value="1"/>
</dbReference>
<comment type="subcellular location">
    <subcellularLocation>
        <location evidence="1 9">Nucleus</location>
    </subcellularLocation>
</comment>
<evidence type="ECO:0000256" key="10">
    <source>
        <dbReference type="SAM" id="MobiDB-lite"/>
    </source>
</evidence>
<name>A0A1B1J950_GERHY</name>
<feature type="compositionally biased region" description="Acidic residues" evidence="10">
    <location>
        <begin position="224"/>
        <end position="235"/>
    </location>
</feature>
<proteinExistence type="evidence at transcript level"/>
<sequence length="427" mass="46671">MDPDAISASLFKWDPRAALAPPSSRLYEPITLQQPPPPPPPPPTMAVGSTATGGYLVRQSRDLGGLEEVFHAYGIRYLTATKIAELGFTANTLLDMKDEELDEMMNSLSHIFRWDLLVGERYGIKAAVRAERRRLDEEESRRRYILSSDATNTLDALSQEGLSEEPVQQENEAAGSGGGGAWDMAAMGGGGAGVKTTKQGHRRGKKTGLVRGRMGSSSQVGGDDNYENESDDDPENGGAGAGVVERQREHPFIVTEPGEVARGKKNGLDYLFHLYEQCREFLIQVQSIAKERGEKCPTKVTNQVFRFAKKAGASYINKPKMRHYVHCYALHCLDEDASNALRRAFKERGENVGAWRQACYKPLVTIAARQGWDIDAIFNTHPRLSIWYVPTKLRQLCHAERSSAAIVAAAASSSVAGGGGGGGHLHF</sequence>
<evidence type="ECO:0000256" key="4">
    <source>
        <dbReference type="ARBA" id="ARBA00023015"/>
    </source>
</evidence>
<keyword evidence="4 9" id="KW-0805">Transcription regulation</keyword>
<feature type="compositionally biased region" description="Pro residues" evidence="10">
    <location>
        <begin position="34"/>
        <end position="44"/>
    </location>
</feature>
<reference evidence="13" key="1">
    <citation type="journal article" date="2016" name="Plant Physiol.">
        <title>Evolutionary Co-Option of Floral Meristem Identity Genes for Patterning of the Flower-Like Asteraceae Inflorescence.</title>
        <authorList>
            <person name="Zhao Y."/>
            <person name="Zhang T."/>
            <person name="Broholm S.K."/>
            <person name="Tahtiharju S."/>
            <person name="Mouhu K."/>
            <person name="Albert V."/>
            <person name="Teeri T.H."/>
            <person name="Elomaa P."/>
        </authorList>
    </citation>
    <scope>NUCLEOTIDE SEQUENCE</scope>
    <source>
        <tissue evidence="13">Young inflorescence</tissue>
    </source>
</reference>
<evidence type="ECO:0000256" key="3">
    <source>
        <dbReference type="ARBA" id="ARBA00022473"/>
    </source>
</evidence>
<organism evidence="13">
    <name type="scientific">Gerbera hybrida</name>
    <name type="common">Daisy</name>
    <dbReference type="NCBI Taxonomy" id="18101"/>
    <lineage>
        <taxon>Eukaryota</taxon>
        <taxon>Viridiplantae</taxon>
        <taxon>Streptophyta</taxon>
        <taxon>Embryophyta</taxon>
        <taxon>Tracheophyta</taxon>
        <taxon>Spermatophyta</taxon>
        <taxon>Magnoliopsida</taxon>
        <taxon>eudicotyledons</taxon>
        <taxon>Gunneridae</taxon>
        <taxon>Pentapetalae</taxon>
        <taxon>asterids</taxon>
        <taxon>campanulids</taxon>
        <taxon>Asterales</taxon>
        <taxon>Asteraceae</taxon>
        <taxon>Mutisioideae</taxon>
        <taxon>Mutisieae</taxon>
        <taxon>Gerbera</taxon>
    </lineage>
</organism>
<evidence type="ECO:0000313" key="13">
    <source>
        <dbReference type="EMBL" id="ANS10152.1"/>
    </source>
</evidence>
<dbReference type="Pfam" id="PF17538">
    <property type="entry name" value="C_LFY_FLO"/>
    <property type="match status" value="1"/>
</dbReference>
<evidence type="ECO:0000256" key="5">
    <source>
        <dbReference type="ARBA" id="ARBA00023125"/>
    </source>
</evidence>
<dbReference type="EMBL" id="KU554694">
    <property type="protein sequence ID" value="ANS10152.1"/>
    <property type="molecule type" value="mRNA"/>
</dbReference>
<evidence type="ECO:0000256" key="9">
    <source>
        <dbReference type="RuleBase" id="RU366064"/>
    </source>
</evidence>
<feature type="compositionally biased region" description="Gly residues" evidence="10">
    <location>
        <begin position="175"/>
        <end position="193"/>
    </location>
</feature>
<evidence type="ECO:0000256" key="8">
    <source>
        <dbReference type="ARBA" id="ARBA00023242"/>
    </source>
</evidence>
<dbReference type="Gene3D" id="1.10.4180.10">
    <property type="entry name" value="Protein LEAFY"/>
    <property type="match status" value="1"/>
</dbReference>
<keyword evidence="6 9" id="KW-0010">Activator</keyword>
<dbReference type="GO" id="GO:0003677">
    <property type="term" value="F:DNA binding"/>
    <property type="evidence" value="ECO:0007669"/>
    <property type="project" value="UniProtKB-UniRule"/>
</dbReference>
<evidence type="ECO:0000256" key="6">
    <source>
        <dbReference type="ARBA" id="ARBA00023159"/>
    </source>
</evidence>
<evidence type="ECO:0000259" key="11">
    <source>
        <dbReference type="Pfam" id="PF01698"/>
    </source>
</evidence>
<dbReference type="InterPro" id="IPR035209">
    <property type="entry name" value="FLO/LFY_C"/>
</dbReference>
<dbReference type="GO" id="GO:0005634">
    <property type="term" value="C:nucleus"/>
    <property type="evidence" value="ECO:0007669"/>
    <property type="project" value="UniProtKB-SubCell"/>
</dbReference>
<dbReference type="AlphaFoldDB" id="A0A1B1J950"/>
<dbReference type="GO" id="GO:0006355">
    <property type="term" value="P:regulation of DNA-templated transcription"/>
    <property type="evidence" value="ECO:0007669"/>
    <property type="project" value="UniProtKB-UniRule"/>
</dbReference>
<dbReference type="PANTHER" id="PTHR36079:SF1">
    <property type="entry name" value="PROTEIN LEAFY"/>
    <property type="match status" value="1"/>
</dbReference>
<evidence type="ECO:0000256" key="2">
    <source>
        <dbReference type="ARBA" id="ARBA00009383"/>
    </source>
</evidence>
<dbReference type="InterPro" id="IPR035079">
    <property type="entry name" value="LFY_SAM"/>
</dbReference>
<keyword evidence="3" id="KW-0217">Developmental protein</keyword>
<dbReference type="PANTHER" id="PTHR36079">
    <property type="entry name" value="PROTEIN LEAFY"/>
    <property type="match status" value="1"/>
</dbReference>
<keyword evidence="8 9" id="KW-0539">Nucleus</keyword>
<evidence type="ECO:0000256" key="1">
    <source>
        <dbReference type="ARBA" id="ARBA00004123"/>
    </source>
</evidence>
<comment type="similarity">
    <text evidence="2 9">Belongs to the FLO/LFY family.</text>
</comment>
<accession>A0A1B1J950</accession>
<keyword evidence="5 9" id="KW-0238">DNA-binding</keyword>
<comment type="function">
    <text evidence="9">Probable transcription factor.</text>
</comment>
<keyword evidence="7 9" id="KW-0804">Transcription</keyword>
<evidence type="ECO:0000259" key="12">
    <source>
        <dbReference type="Pfam" id="PF17538"/>
    </source>
</evidence>
<dbReference type="InterPro" id="IPR002910">
    <property type="entry name" value="FLO_LFY"/>
</dbReference>
<feature type="compositionally biased region" description="Basic residues" evidence="10">
    <location>
        <begin position="198"/>
        <end position="208"/>
    </location>
</feature>
<feature type="region of interest" description="Disordered" evidence="10">
    <location>
        <begin position="24"/>
        <end position="45"/>
    </location>
</feature>
<dbReference type="InterPro" id="IPR038276">
    <property type="entry name" value="Floricaula/leafy_C_sf"/>
</dbReference>
<feature type="domain" description="Floricaula/Leafy protein SAM" evidence="11">
    <location>
        <begin position="61"/>
        <end position="139"/>
    </location>
</feature>
<feature type="region of interest" description="Disordered" evidence="10">
    <location>
        <begin position="161"/>
        <end position="247"/>
    </location>
</feature>
<feature type="domain" description="Floricaula/leafy DNA-binding C-terminal" evidence="12">
    <location>
        <begin position="239"/>
        <end position="405"/>
    </location>
</feature>